<feature type="compositionally biased region" description="Polar residues" evidence="5">
    <location>
        <begin position="3127"/>
        <end position="3152"/>
    </location>
</feature>
<evidence type="ECO:0000256" key="1">
    <source>
        <dbReference type="ARBA" id="ARBA00009051"/>
    </source>
</evidence>
<feature type="compositionally biased region" description="Basic and acidic residues" evidence="5">
    <location>
        <begin position="2681"/>
        <end position="2690"/>
    </location>
</feature>
<feature type="region of interest" description="Disordered" evidence="5">
    <location>
        <begin position="1743"/>
        <end position="1887"/>
    </location>
</feature>
<feature type="compositionally biased region" description="Low complexity" evidence="5">
    <location>
        <begin position="2484"/>
        <end position="2505"/>
    </location>
</feature>
<feature type="region of interest" description="Disordered" evidence="5">
    <location>
        <begin position="2902"/>
        <end position="3057"/>
    </location>
</feature>
<feature type="region of interest" description="Disordered" evidence="5">
    <location>
        <begin position="3763"/>
        <end position="3825"/>
    </location>
</feature>
<feature type="compositionally biased region" description="Polar residues" evidence="5">
    <location>
        <begin position="2986"/>
        <end position="2995"/>
    </location>
</feature>
<dbReference type="GO" id="GO:0090090">
    <property type="term" value="P:negative regulation of canonical Wnt signaling pathway"/>
    <property type="evidence" value="ECO:0007669"/>
    <property type="project" value="TreeGrafter"/>
</dbReference>
<feature type="compositionally biased region" description="Polar residues" evidence="5">
    <location>
        <begin position="260"/>
        <end position="275"/>
    </location>
</feature>
<feature type="compositionally biased region" description="Polar residues" evidence="5">
    <location>
        <begin position="3256"/>
        <end position="3267"/>
    </location>
</feature>
<evidence type="ECO:0000256" key="2">
    <source>
        <dbReference type="ARBA" id="ARBA00022687"/>
    </source>
</evidence>
<dbReference type="GO" id="GO:0005881">
    <property type="term" value="C:cytoplasmic microtubule"/>
    <property type="evidence" value="ECO:0007669"/>
    <property type="project" value="TreeGrafter"/>
</dbReference>
<feature type="compositionally biased region" description="Acidic residues" evidence="5">
    <location>
        <begin position="1403"/>
        <end position="1424"/>
    </location>
</feature>
<feature type="compositionally biased region" description="Basic and acidic residues" evidence="5">
    <location>
        <begin position="238"/>
        <end position="247"/>
    </location>
</feature>
<feature type="region of interest" description="Disordered" evidence="5">
    <location>
        <begin position="2397"/>
        <end position="2555"/>
    </location>
</feature>
<feature type="compositionally biased region" description="Acidic residues" evidence="5">
    <location>
        <begin position="2461"/>
        <end position="2473"/>
    </location>
</feature>
<dbReference type="Pfam" id="PF05923">
    <property type="entry name" value="APC_r"/>
    <property type="match status" value="3"/>
</dbReference>
<feature type="compositionally biased region" description="Polar residues" evidence="5">
    <location>
        <begin position="2290"/>
        <end position="2313"/>
    </location>
</feature>
<dbReference type="SMART" id="SM00185">
    <property type="entry name" value="ARM"/>
    <property type="match status" value="9"/>
</dbReference>
<evidence type="ECO:0000256" key="4">
    <source>
        <dbReference type="SAM" id="Coils"/>
    </source>
</evidence>
<feature type="compositionally biased region" description="Basic and acidic residues" evidence="5">
    <location>
        <begin position="2228"/>
        <end position="2242"/>
    </location>
</feature>
<keyword evidence="3 4" id="KW-0175">Coiled coil</keyword>
<feature type="compositionally biased region" description="Basic and acidic residues" evidence="5">
    <location>
        <begin position="2447"/>
        <end position="2460"/>
    </location>
</feature>
<dbReference type="GO" id="GO:0007026">
    <property type="term" value="P:negative regulation of microtubule depolymerization"/>
    <property type="evidence" value="ECO:0007669"/>
    <property type="project" value="TreeGrafter"/>
</dbReference>
<feature type="region of interest" description="Disordered" evidence="5">
    <location>
        <begin position="2165"/>
        <end position="2355"/>
    </location>
</feature>
<dbReference type="Pfam" id="PF18797">
    <property type="entry name" value="APC_rep"/>
    <property type="match status" value="1"/>
</dbReference>
<feature type="compositionally biased region" description="Low complexity" evidence="5">
    <location>
        <begin position="3465"/>
        <end position="3476"/>
    </location>
</feature>
<feature type="compositionally biased region" description="Polar residues" evidence="5">
    <location>
        <begin position="1194"/>
        <end position="1206"/>
    </location>
</feature>
<keyword evidence="2" id="KW-0879">Wnt signaling pathway</keyword>
<feature type="compositionally biased region" description="Polar residues" evidence="5">
    <location>
        <begin position="1153"/>
        <end position="1166"/>
    </location>
</feature>
<feature type="compositionally biased region" description="Low complexity" evidence="5">
    <location>
        <begin position="2517"/>
        <end position="2537"/>
    </location>
</feature>
<feature type="region of interest" description="Disordered" evidence="5">
    <location>
        <begin position="3120"/>
        <end position="3361"/>
    </location>
</feature>
<dbReference type="GO" id="GO:0007399">
    <property type="term" value="P:nervous system development"/>
    <property type="evidence" value="ECO:0007669"/>
    <property type="project" value="TreeGrafter"/>
</dbReference>
<feature type="compositionally biased region" description="Basic and acidic residues" evidence="5">
    <location>
        <begin position="3664"/>
        <end position="3741"/>
    </location>
</feature>
<organism evidence="6">
    <name type="scientific">Magallana gigas</name>
    <name type="common">Pacific oyster</name>
    <name type="synonym">Crassostrea gigas</name>
    <dbReference type="NCBI Taxonomy" id="29159"/>
    <lineage>
        <taxon>Eukaryota</taxon>
        <taxon>Metazoa</taxon>
        <taxon>Spiralia</taxon>
        <taxon>Lophotrochozoa</taxon>
        <taxon>Mollusca</taxon>
        <taxon>Bivalvia</taxon>
        <taxon>Autobranchia</taxon>
        <taxon>Pteriomorphia</taxon>
        <taxon>Ostreida</taxon>
        <taxon>Ostreoidea</taxon>
        <taxon>Ostreidae</taxon>
        <taxon>Magallana</taxon>
    </lineage>
</organism>
<dbReference type="PROSITE" id="PS50176">
    <property type="entry name" value="ARM_REPEAT"/>
    <property type="match status" value="2"/>
</dbReference>
<feature type="compositionally biased region" description="Low complexity" evidence="5">
    <location>
        <begin position="2943"/>
        <end position="2953"/>
    </location>
</feature>
<feature type="compositionally biased region" description="Low complexity" evidence="5">
    <location>
        <begin position="3348"/>
        <end position="3359"/>
    </location>
</feature>
<feature type="compositionally biased region" description="Basic and acidic residues" evidence="5">
    <location>
        <begin position="2275"/>
        <end position="2287"/>
    </location>
</feature>
<feature type="region of interest" description="Disordered" evidence="5">
    <location>
        <begin position="1457"/>
        <end position="1493"/>
    </location>
</feature>
<feature type="compositionally biased region" description="Polar residues" evidence="5">
    <location>
        <begin position="2046"/>
        <end position="2056"/>
    </location>
</feature>
<feature type="compositionally biased region" description="Low complexity" evidence="5">
    <location>
        <begin position="3638"/>
        <end position="3656"/>
    </location>
</feature>
<feature type="compositionally biased region" description="Polar residues" evidence="5">
    <location>
        <begin position="3799"/>
        <end position="3819"/>
    </location>
</feature>
<proteinExistence type="inferred from homology"/>
<accession>K1PQB5</accession>
<dbReference type="GO" id="GO:0001708">
    <property type="term" value="P:cell fate specification"/>
    <property type="evidence" value="ECO:0007669"/>
    <property type="project" value="TreeGrafter"/>
</dbReference>
<feature type="region of interest" description="Disordered" evidence="5">
    <location>
        <begin position="1024"/>
        <end position="1166"/>
    </location>
</feature>
<dbReference type="InterPro" id="IPR000225">
    <property type="entry name" value="Armadillo"/>
</dbReference>
<feature type="compositionally biased region" description="Basic and acidic residues" evidence="5">
    <location>
        <begin position="1533"/>
        <end position="1549"/>
    </location>
</feature>
<reference evidence="6" key="1">
    <citation type="journal article" date="2012" name="Nature">
        <title>The oyster genome reveals stress adaptation and complexity of shell formation.</title>
        <authorList>
            <person name="Zhang G."/>
            <person name="Fang X."/>
            <person name="Guo X."/>
            <person name="Li L."/>
            <person name="Luo R."/>
            <person name="Xu F."/>
            <person name="Yang P."/>
            <person name="Zhang L."/>
            <person name="Wang X."/>
            <person name="Qi H."/>
            <person name="Xiong Z."/>
            <person name="Que H."/>
            <person name="Xie Y."/>
            <person name="Holland P.W."/>
            <person name="Paps J."/>
            <person name="Zhu Y."/>
            <person name="Wu F."/>
            <person name="Chen Y."/>
            <person name="Wang J."/>
            <person name="Peng C."/>
            <person name="Meng J."/>
            <person name="Yang L."/>
            <person name="Liu J."/>
            <person name="Wen B."/>
            <person name="Zhang N."/>
            <person name="Huang Z."/>
            <person name="Zhu Q."/>
            <person name="Feng Y."/>
            <person name="Mount A."/>
            <person name="Hedgecock D."/>
            <person name="Xu Z."/>
            <person name="Liu Y."/>
            <person name="Domazet-Loso T."/>
            <person name="Du Y."/>
            <person name="Sun X."/>
            <person name="Zhang S."/>
            <person name="Liu B."/>
            <person name="Cheng P."/>
            <person name="Jiang X."/>
            <person name="Li J."/>
            <person name="Fan D."/>
            <person name="Wang W."/>
            <person name="Fu W."/>
            <person name="Wang T."/>
            <person name="Wang B."/>
            <person name="Zhang J."/>
            <person name="Peng Z."/>
            <person name="Li Y."/>
            <person name="Li N."/>
            <person name="Wang J."/>
            <person name="Chen M."/>
            <person name="He Y."/>
            <person name="Tan F."/>
            <person name="Song X."/>
            <person name="Zheng Q."/>
            <person name="Huang R."/>
            <person name="Yang H."/>
            <person name="Du X."/>
            <person name="Chen L."/>
            <person name="Yang M."/>
            <person name="Gaffney P.M."/>
            <person name="Wang S."/>
            <person name="Luo L."/>
            <person name="She Z."/>
            <person name="Ming Y."/>
            <person name="Huang W."/>
            <person name="Zhang S."/>
            <person name="Huang B."/>
            <person name="Zhang Y."/>
            <person name="Qu T."/>
            <person name="Ni P."/>
            <person name="Miao G."/>
            <person name="Wang J."/>
            <person name="Wang Q."/>
            <person name="Steinberg C.E."/>
            <person name="Wang H."/>
            <person name="Li N."/>
            <person name="Qian L."/>
            <person name="Zhang G."/>
            <person name="Li Y."/>
            <person name="Yang H."/>
            <person name="Liu X."/>
            <person name="Wang J."/>
            <person name="Yin Y."/>
            <person name="Wang J."/>
        </authorList>
    </citation>
    <scope>NUCLEOTIDE SEQUENCE [LARGE SCALE GENOMIC DNA]</scope>
    <source>
        <strain evidence="6">05x7-T-G4-1.051#20</strain>
    </source>
</reference>
<dbReference type="GO" id="GO:0016342">
    <property type="term" value="C:catenin complex"/>
    <property type="evidence" value="ECO:0007669"/>
    <property type="project" value="TreeGrafter"/>
</dbReference>
<feature type="region of interest" description="Disordered" evidence="5">
    <location>
        <begin position="2591"/>
        <end position="2617"/>
    </location>
</feature>
<evidence type="ECO:0000313" key="6">
    <source>
        <dbReference type="EMBL" id="EKC21034.1"/>
    </source>
</evidence>
<dbReference type="InterPro" id="IPR026831">
    <property type="entry name" value="APC_dom"/>
</dbReference>
<dbReference type="Gene3D" id="1.10.287.450">
    <property type="entry name" value="Helix hairpin bin"/>
    <property type="match status" value="1"/>
</dbReference>
<feature type="compositionally biased region" description="Basic residues" evidence="5">
    <location>
        <begin position="809"/>
        <end position="819"/>
    </location>
</feature>
<feature type="region of interest" description="Disordered" evidence="5">
    <location>
        <begin position="764"/>
        <end position="819"/>
    </location>
</feature>
<feature type="compositionally biased region" description="Polar residues" evidence="5">
    <location>
        <begin position="1930"/>
        <end position="1944"/>
    </location>
</feature>
<dbReference type="InterPro" id="IPR011989">
    <property type="entry name" value="ARM-like"/>
</dbReference>
<dbReference type="Pfam" id="PF05924">
    <property type="entry name" value="SAMP"/>
    <property type="match status" value="1"/>
</dbReference>
<dbReference type="EMBL" id="JH819191">
    <property type="protein sequence ID" value="EKC21034.1"/>
    <property type="molecule type" value="Genomic_DNA"/>
</dbReference>
<feature type="compositionally biased region" description="Basic and acidic residues" evidence="5">
    <location>
        <begin position="2698"/>
        <end position="2716"/>
    </location>
</feature>
<protein>
    <recommendedName>
        <fullName evidence="7">Adenomatous polyposis coli protein</fullName>
    </recommendedName>
</protein>
<dbReference type="InterPro" id="IPR026818">
    <property type="entry name" value="Apc_fam"/>
</dbReference>
<dbReference type="GO" id="GO:0045295">
    <property type="term" value="F:gamma-catenin binding"/>
    <property type="evidence" value="ECO:0007669"/>
    <property type="project" value="TreeGrafter"/>
</dbReference>
<dbReference type="HOGENOM" id="CLU_224248_0_0_1"/>
<dbReference type="SUPFAM" id="SSF82931">
    <property type="entry name" value="Tumor suppressor gene product Apc"/>
    <property type="match status" value="1"/>
</dbReference>
<feature type="compositionally biased region" description="Polar residues" evidence="5">
    <location>
        <begin position="2433"/>
        <end position="2446"/>
    </location>
</feature>
<feature type="coiled-coil region" evidence="4">
    <location>
        <begin position="520"/>
        <end position="547"/>
    </location>
</feature>
<sequence length="3860" mass="423303">MSDDHLYLSPEDLEEGDLVIGEDSSSSGQDSSSQTSDEGEDLNDDVNEEDAEDDSDEEEDISPNDIGPHKSFNIPGTVSQPSSGSHPTNRQTDGEVLGKLQELYNERSAILTYIEEEDRQRKWYISQLDNVRQRLEKVTLTDGSQKEREMMRRKIEFEGKQIQELFLQNLGTAEQISQRQEVRLSRISTIETEILDLQKARKVKVGAEKELNGSMYMEEGNGMNITSLYHGAWPLTPNKKDGSRDGSSHGSSHQEIGSVMSFNSSNTTASQSAQPPASPRQHGQPLMTGTLTMPQGHPQDGGLAGQTPQQLGTKVEMVYSLLSMLGTHDKDDMSRTLLAMSSSQDSCIAMRQSGCLPLLIQLLHGSDKDSGLLGNTRGSKAARERAAAALHNIVHSHPDDKRGRREARVLRFLEQIRAHCDQLREIQEDSPEMSDDKDMDHQPGPAVAALMKLSFDEEHRHAICSLGGVQAIAELLEVDHGVHEQGVEQYNITMRRYGCMALTNLTFGDGTNKALLCSMRTFMKALVAQLESECEDLNQVAASVLRNLSWKADLQSKKTLRAVGAATKLMGAAMKVKKEATLKSILSALWNLSAHGSENKAEICAVDGSLEFLVSTLTYKSPSKTTAVIENGGGVLRNISSHITVREDYRQILRKHGCLQILLKQLRSPSLNIVSNACGTLWNLSARCAEDQKSLLDIGAVGMLRNLVNSKHQMISMGSSAALKNLLTACNIKTMGMDKKTFPNRPSLHVRKQKALAEEIDQSLSETCENVESPRDSPTENGRSDKDQPRFNFPANPSASLNDSDAHRAQNRGHRSKKTLRAVGAATKLMGAAMKVKKEATLKSILSALWNLSAHGSENKAEICAVDGSLEFLVSTLTYKSPSKTTAVIENGGGVLRNISSHITVREDYRQILRKHGCLQILLKQLRSPSLNIVSNACGTLWNLSARCAEDQKSLLDIGAVGMLRNLVNSKHQMISMGSSAALKNLLTACNIKTMGMDKKTFPNRPSLHVRKQKALAEEIDQSLSETCENVESPRDSPTENGRSDKDQPRFNFPANPSASLNDSDAHRAQNRGHSFPKSLSGENTPMSDSHLMSPHRVARSGSQDSVGSTHSDISHDRTRFHMAMKKAKNMTDRQGGSLDRQQGGGVPRTHSDSNCEAAQQQQPSSRIIQVMKEVAKHAGIDSDSGSKGGSHSQNSTPRKTDSSFSYSQSLLVRSYTGPSSSQASMGQYGGQFGKIPYSNSLDSDQPIDYSINKSNKPPVPPKYGNYVGHMTQVAMHHSFTGPQKSAQNLFNISPMVPHSNMYAETDLDCEQPTDYSRRFAESHEDSDGDQPYDMRYEDNCADCKLDIARRTNDRLEFLPGYNDDQVKTFCTEGTPRNYLSTANSLTDLSKGEKEDAHKEHTDEEEEEEEEEEEGDYQYEEDSGSIEKRSGSGSQSTNQNTGTTVIASYHVATKNLQQVASSKSPSHEESMSRSFHAPNENDNSPDQVKTYCDEGTPICFSRVSSLSSLHSSEAQDRQVESHRSNFQNTRGLHSIDENDGAKTPPRDVKVVNSIMAPPKYAQNSGRQKLLSESDSQGPDSAEKEHKTVTFNDDHQVQETPLMFSRCSSLGSLSSFDAHSVHSSVISDYSRRASEVVSPSELPDSPSETMPPSPSKSPDQELHHRANNPQKFGNFMEGTPKTVLYRPVATKVSNQQKMANIELASTISRDEAPVVYADEGTPPNMSETNSVLSTLTIDETNKAKAQEKLKAGKTSEGSNLKPVQEAEDKENLQNDVSVDEEDILNECIRTAMPRKPRRSSSDNSIKKKGNGGSADYAQKNKVPQCVEGANSTPRPKLGSSLHSSISESLDSEKDCVRTYASEDIPSQGRKQIPKHVASAPNLKSKDKGISESCADSVKAFAEEDVPFNEKMKRPVKPEKPKKGPCQMNPMADNQDTVTSYANEGQPSVKPVKTAKHYKKVQEILNGNLDVLESHDDCVTLYADEDTPFSRSAAAISTQQPSPPPPPPSQSHILHNPVRFNPALLSQMDYLYDDDDAPKSYAMEDTPYNLSEPTSPKNTVKKAPPPVPQKPVRPTNVPKFNPALLSQIAQDVADDDAPTSYAVEDTPYNMSKPTSPTPKVKISSPSPSKETSQPVCVVKPVMQVEDPALYCEEDTVKTYATEDTPVNFSHATSLSDLSIITGMSEPIKEEDEEAEKPGPQESPKTEVKVKEEVERQIEEVEQEDEEERDEKDRDESGELNDSKSDSSCSDGSEDLLSDLIQSAMPKGRTSPKARVSRKLDMDRAAEGAETKFQPQRTSSIAATGKQNNANTGSWNEKSRMPSELNVTTEMPSRIDSVDISETRMTKTSYSHPVTGGDDSVFFHTGDSLDSVKVYDVEGTPITFSRNDSLSSLSIIDSDMKVEKSEASNSAKKMPPPTSIPNKEKSEVGLQREVEGQSSDEVTTGAQQRNSEKSSQIDDKSNSEDDDDDDEDDEALLEACMNLALPKSKSTTFAEKSKSSSSSSSSSSKTHRSNQVMTGSRSFNSSFSSEKSRKSAVSSRKTNENHRHKMNKSTSAIESHHLNMSIGSVTAHHSRAADWHVQQTLNMSDDFVFAKPSSNYRRPRPHQGSWRRSRSQDSDGFLKQQKENTNMELMQNSRGSAQSIPTYVDVYVDNRLVEEQQRYTHQKYYHENHQGSHSYVSQTEHMERTEQRSTRYYASTDPHKRSHSESREKTNREQHNQAVYHSHVKRRHHSEHDNPENFNPVSVQHVPAPPEEIESLNRSIYQMEHNHEALTFGTGIDNYGFGIGGSREEMIEDDRVDSADVTLRATSGNNTMTNDSINQSETSIHYHKEALSPEDEQALHLDASVVVSEIQNKRMIGSGVEDDMFIEHETLSLVSGGYMSDTPSDASITWSAHSENYSESTMEENSVASSGPRIVKPSGRQVPVMTADDAKAIRGKRKPLYSRSNSSSSQKSDTPNRMVKPAVNNTRLLAGGRGGNVSVGANRRIPQTRTHPQASSTPTKNSPPKPKIQKASPPQGKTVARNLNTKESPSRLPLASNRKNSAERPKPPIKQGTFTKEASTVKVPVIDNTLNESCRDASLEAVKNQTNKQGNASGPEGPDGTESWKKALGTYNFVIENSSDDKKENLTPNRRTSGVTNLNTKKSGSGNNLSATKPKAGTSPANKGTVKPTCRVNSTSNLKKTYSGTSLTKSGSGASLNKTGSGSTLNKSGSGQLLNKSGSALHKLTGSDRGLNRGGSNPNLGRLHGSKPDLKKSDSNASLRNNSRPSTPVGRKASSSSLQGRKSEGSTGKSLTPSEKKVGVTGGPKKQVGSKIAGLWKKDESGDTPSPRTSASKLPVSTTPSRQRNFSSTGSKKSSNASLQSLNKSMNSAETLNEGISRSSTYDKINSTIDSSQLPSLDNENKDDDAKNVTIELMNSSVVLGDEIKGDYVELRIIQGLESDFDMNKSIVIKSPTKNKSDSDSVTSPSAASVKSQSSGEFDLKSLEKRIDSSTWKKKKSDLSSTTLPNADETSKSLEAVKALLDASLASESSNMTLSSSFYNTSNVQGSYLSQGSRTVNGTAWRRYKQESSFASVDHSEDEGDSIWVRRDPESSKSEPELNKHSLNAKKDKKEKGDKSFLPIKAMKSMFGASKKEKTSKSGSKMSLSSSKESLQSTKINMNEIVKQVEKEREKDKEKEKREKAKLKEKLKEKAKLDFAQEKAKAKEAARLEKERAKLEKEKAKAEKEKLKSSKKSDSRKSSVADDSILSVKDVDISVKSQDVFGSVSHKTTSPQSALIPPFNYTPKDSQKPLEDSMTEPADQSLNKSQNPGPNSSANWSPATAHMTKTEMLLARRRMNSVNKGEGEEEGGKKKTGCMVTTV</sequence>
<dbReference type="GO" id="GO:0016477">
    <property type="term" value="P:cell migration"/>
    <property type="evidence" value="ECO:0007669"/>
    <property type="project" value="TreeGrafter"/>
</dbReference>
<dbReference type="GO" id="GO:0008017">
    <property type="term" value="F:microtubule binding"/>
    <property type="evidence" value="ECO:0007669"/>
    <property type="project" value="TreeGrafter"/>
</dbReference>
<feature type="region of interest" description="Disordered" evidence="5">
    <location>
        <begin position="1907"/>
        <end position="1952"/>
    </location>
</feature>
<feature type="region of interest" description="Disordered" evidence="5">
    <location>
        <begin position="1237"/>
        <end position="1257"/>
    </location>
</feature>
<dbReference type="Pfam" id="PF00514">
    <property type="entry name" value="Arm"/>
    <property type="match status" value="2"/>
</dbReference>
<dbReference type="PANTHER" id="PTHR12607">
    <property type="entry name" value="ADENOMATOUS POLYPOSIS COLI PROTEIN FAMILY"/>
    <property type="match status" value="1"/>
</dbReference>
<gene>
    <name evidence="6" type="ORF">CGI_10004760</name>
</gene>
<feature type="compositionally biased region" description="Polar residues" evidence="5">
    <location>
        <begin position="2165"/>
        <end position="2176"/>
    </location>
</feature>
<feature type="compositionally biased region" description="Polar residues" evidence="5">
    <location>
        <begin position="1101"/>
        <end position="1112"/>
    </location>
</feature>
<feature type="region of interest" description="Disordered" evidence="5">
    <location>
        <begin position="3452"/>
        <end position="3476"/>
    </location>
</feature>
<feature type="compositionally biased region" description="Polar residues" evidence="5">
    <location>
        <begin position="3172"/>
        <end position="3219"/>
    </location>
</feature>
<feature type="region of interest" description="Disordered" evidence="5">
    <location>
        <begin position="2032"/>
        <end position="2077"/>
    </location>
</feature>
<feature type="compositionally biased region" description="Low complexity" evidence="5">
    <location>
        <begin position="1836"/>
        <end position="1847"/>
    </location>
</feature>
<feature type="compositionally biased region" description="Polar residues" evidence="5">
    <location>
        <begin position="1378"/>
        <end position="1388"/>
    </location>
</feature>
<dbReference type="GO" id="GO:0016055">
    <property type="term" value="P:Wnt signaling pathway"/>
    <property type="evidence" value="ECO:0007669"/>
    <property type="project" value="UniProtKB-KW"/>
</dbReference>
<feature type="compositionally biased region" description="Polar residues" evidence="5">
    <location>
        <begin position="3324"/>
        <end position="3347"/>
    </location>
</feature>
<feature type="compositionally biased region" description="Basic and acidic residues" evidence="5">
    <location>
        <begin position="772"/>
        <end position="789"/>
    </location>
</feature>
<feature type="compositionally biased region" description="Basic and acidic residues" evidence="5">
    <location>
        <begin position="1580"/>
        <end position="1594"/>
    </location>
</feature>
<dbReference type="PANTHER" id="PTHR12607:SF12">
    <property type="entry name" value="APC-LIKE, ISOFORM A-RELATED"/>
    <property type="match status" value="1"/>
</dbReference>
<feature type="region of interest" description="Disordered" evidence="5">
    <location>
        <begin position="1627"/>
        <end position="1677"/>
    </location>
</feature>
<dbReference type="InterPro" id="IPR041257">
    <property type="entry name" value="APC_rep"/>
</dbReference>
<dbReference type="SUPFAM" id="SSF48371">
    <property type="entry name" value="ARM repeat"/>
    <property type="match status" value="2"/>
</dbReference>
<dbReference type="InParanoid" id="K1PQB5"/>
<evidence type="ECO:0000256" key="3">
    <source>
        <dbReference type="ARBA" id="ARBA00023054"/>
    </source>
</evidence>
<feature type="compositionally biased region" description="Acidic residues" evidence="5">
    <location>
        <begin position="37"/>
        <end position="62"/>
    </location>
</feature>
<feature type="region of interest" description="Disordered" evidence="5">
    <location>
        <begin position="1"/>
        <end position="92"/>
    </location>
</feature>
<feature type="region of interest" description="Disordered" evidence="5">
    <location>
        <begin position="1988"/>
        <end position="2015"/>
    </location>
</feature>
<feature type="compositionally biased region" description="Basic and acidic residues" evidence="5">
    <location>
        <begin position="3585"/>
        <end position="3616"/>
    </location>
</feature>
<feature type="compositionally biased region" description="Basic and acidic residues" evidence="5">
    <location>
        <begin position="2193"/>
        <end position="2216"/>
    </location>
</feature>
<name>K1PQB5_MAGGI</name>
<feature type="region of interest" description="Disordered" evidence="5">
    <location>
        <begin position="2090"/>
        <end position="2132"/>
    </location>
</feature>
<feature type="compositionally biased region" description="Low complexity" evidence="5">
    <location>
        <begin position="21"/>
        <end position="36"/>
    </location>
</feature>
<feature type="compositionally biased region" description="Polar residues" evidence="5">
    <location>
        <begin position="1561"/>
        <end position="1578"/>
    </location>
</feature>
<feature type="compositionally biased region" description="Basic and acidic residues" evidence="5">
    <location>
        <begin position="1390"/>
        <end position="1402"/>
    </location>
</feature>
<feature type="compositionally biased region" description="Acidic residues" evidence="5">
    <location>
        <begin position="2217"/>
        <end position="2227"/>
    </location>
</feature>
<dbReference type="FunFam" id="1.25.10.10:FF:000305">
    <property type="entry name" value="Adenomatous polyposis coli"/>
    <property type="match status" value="1"/>
</dbReference>
<feature type="compositionally biased region" description="Basic and acidic residues" evidence="5">
    <location>
        <begin position="1907"/>
        <end position="1920"/>
    </location>
</feature>
<dbReference type="GO" id="GO:0008013">
    <property type="term" value="F:beta-catenin binding"/>
    <property type="evidence" value="ECO:0007669"/>
    <property type="project" value="InterPro"/>
</dbReference>
<evidence type="ECO:0000256" key="5">
    <source>
        <dbReference type="SAM" id="MobiDB-lite"/>
    </source>
</evidence>
<feature type="compositionally biased region" description="Polar residues" evidence="5">
    <location>
        <begin position="1431"/>
        <end position="1445"/>
    </location>
</feature>
<dbReference type="GO" id="GO:0007389">
    <property type="term" value="P:pattern specification process"/>
    <property type="evidence" value="ECO:0007669"/>
    <property type="project" value="TreeGrafter"/>
</dbReference>
<dbReference type="InterPro" id="IPR009224">
    <property type="entry name" value="SAMP"/>
</dbReference>
<evidence type="ECO:0008006" key="7">
    <source>
        <dbReference type="Google" id="ProtNLM"/>
    </source>
</evidence>
<comment type="similarity">
    <text evidence="1">Belongs to the adenomatous polyposis coli (APC) family.</text>
</comment>
<feature type="region of interest" description="Disordered" evidence="5">
    <location>
        <begin position="1375"/>
        <end position="1445"/>
    </location>
</feature>
<feature type="compositionally biased region" description="Basic residues" evidence="5">
    <location>
        <begin position="2598"/>
        <end position="2610"/>
    </location>
</feature>
<feature type="compositionally biased region" description="Polar residues" evidence="5">
    <location>
        <begin position="3274"/>
        <end position="3294"/>
    </location>
</feature>
<feature type="region of interest" description="Disordered" evidence="5">
    <location>
        <begin position="3838"/>
        <end position="3860"/>
    </location>
</feature>
<feature type="compositionally biased region" description="Basic and acidic residues" evidence="5">
    <location>
        <begin position="1032"/>
        <end position="1049"/>
    </location>
</feature>
<feature type="region of interest" description="Disordered" evidence="5">
    <location>
        <begin position="236"/>
        <end position="307"/>
    </location>
</feature>
<feature type="region of interest" description="Disordered" evidence="5">
    <location>
        <begin position="2669"/>
        <end position="2746"/>
    </location>
</feature>
<feature type="region of interest" description="Disordered" evidence="5">
    <location>
        <begin position="3086"/>
        <end position="3105"/>
    </location>
</feature>
<feature type="region of interest" description="Disordered" evidence="5">
    <location>
        <begin position="1506"/>
        <end position="1594"/>
    </location>
</feature>
<feature type="compositionally biased region" description="Low complexity" evidence="5">
    <location>
        <begin position="2109"/>
        <end position="2127"/>
    </location>
</feature>
<feature type="compositionally biased region" description="Basic and acidic residues" evidence="5">
    <location>
        <begin position="1513"/>
        <end position="1523"/>
    </location>
</feature>
<dbReference type="GO" id="GO:0030877">
    <property type="term" value="C:beta-catenin destruction complex"/>
    <property type="evidence" value="ECO:0007669"/>
    <property type="project" value="TreeGrafter"/>
</dbReference>
<feature type="region of interest" description="Disordered" evidence="5">
    <location>
        <begin position="3569"/>
        <end position="3749"/>
    </location>
</feature>
<dbReference type="Gene3D" id="1.25.10.10">
    <property type="entry name" value="Leucine-rich Repeat Variant"/>
    <property type="match status" value="2"/>
</dbReference>
<feature type="compositionally biased region" description="Basic and acidic residues" evidence="5">
    <location>
        <begin position="2419"/>
        <end position="2432"/>
    </location>
</feature>
<feature type="compositionally biased region" description="Low complexity" evidence="5">
    <location>
        <begin position="1182"/>
        <end position="1193"/>
    </location>
</feature>
<feature type="region of interest" description="Disordered" evidence="5">
    <location>
        <begin position="1180"/>
        <end position="1206"/>
    </location>
</feature>
<dbReference type="InterPro" id="IPR009223">
    <property type="entry name" value="APC_rpt"/>
</dbReference>
<dbReference type="Pfam" id="PF11414">
    <property type="entry name" value="Suppressor_APC"/>
    <property type="match status" value="1"/>
</dbReference>
<dbReference type="InterPro" id="IPR016024">
    <property type="entry name" value="ARM-type_fold"/>
</dbReference>
<feature type="compositionally biased region" description="Polar residues" evidence="5">
    <location>
        <begin position="74"/>
        <end position="91"/>
    </location>
</feature>